<feature type="region of interest" description="Disordered" evidence="1">
    <location>
        <begin position="186"/>
        <end position="218"/>
    </location>
</feature>
<gene>
    <name evidence="2" type="ORF">NKR19_g8944</name>
</gene>
<protein>
    <submittedName>
        <fullName evidence="2">Uncharacterized protein</fullName>
    </submittedName>
</protein>
<accession>A0AA38RE41</accession>
<evidence type="ECO:0000313" key="2">
    <source>
        <dbReference type="EMBL" id="KAJ9133651.1"/>
    </source>
</evidence>
<name>A0AA38RE41_9PEZI</name>
<comment type="caution">
    <text evidence="2">The sequence shown here is derived from an EMBL/GenBank/DDBJ whole genome shotgun (WGS) entry which is preliminary data.</text>
</comment>
<feature type="region of interest" description="Disordered" evidence="1">
    <location>
        <begin position="292"/>
        <end position="314"/>
    </location>
</feature>
<organism evidence="2 3">
    <name type="scientific">Coniochaeta hoffmannii</name>
    <dbReference type="NCBI Taxonomy" id="91930"/>
    <lineage>
        <taxon>Eukaryota</taxon>
        <taxon>Fungi</taxon>
        <taxon>Dikarya</taxon>
        <taxon>Ascomycota</taxon>
        <taxon>Pezizomycotina</taxon>
        <taxon>Sordariomycetes</taxon>
        <taxon>Sordariomycetidae</taxon>
        <taxon>Coniochaetales</taxon>
        <taxon>Coniochaetaceae</taxon>
        <taxon>Coniochaeta</taxon>
    </lineage>
</organism>
<sequence>MADLAALMLDLNGSASPMEHRTPPRGNSPPQLLATGDSRHGVVTYSYGVTTPEHKQARLDAFRSLGDAYAPSGAVETAAEDVAYYKLMEAYERNDASRKAGEAFADEYEAQCRQRMTSTPPPAKKKQNVCRSCLRPFDDGFYRPGAEQVESAMTRKSSAPESGISFDVELGTWRVHFARNTEQDALQTGAEGGGKAAETKTAPEPPPEAAAADDDDLDGGYVDYYSHLQGNSRMRLPVRTKEEDPQMAASSAPAVALAAQKIAAGDVMADYDAFLRRNHVVVMPNATEAEKAKAAASASTPATRQKAAAGDVMSDDDDYDDYLRGNHVVVVPEEKPNPAAGVSLATQAVAAQAAAAGDVMADYDRFLRSNHVVVVPDKTEKKEEEMPAAEVVVQDDEEEDDDMEYVDVTDEEYLDYLRSNHVVVHAVNKAEAKDEDADGTAKPVVNVKATSYEKFYDFEHHDNVGPYARAPLLRLG</sequence>
<feature type="region of interest" description="Disordered" evidence="1">
    <location>
        <begin position="9"/>
        <end position="37"/>
    </location>
</feature>
<proteinExistence type="predicted"/>
<dbReference type="AlphaFoldDB" id="A0AA38RE41"/>
<reference evidence="2" key="1">
    <citation type="submission" date="2022-07" db="EMBL/GenBank/DDBJ databases">
        <title>Fungi with potential for degradation of polypropylene.</title>
        <authorList>
            <person name="Gostincar C."/>
        </authorList>
    </citation>
    <scope>NUCLEOTIDE SEQUENCE</scope>
    <source>
        <strain evidence="2">EXF-13287</strain>
    </source>
</reference>
<evidence type="ECO:0000313" key="3">
    <source>
        <dbReference type="Proteomes" id="UP001174691"/>
    </source>
</evidence>
<keyword evidence="3" id="KW-1185">Reference proteome</keyword>
<evidence type="ECO:0000256" key="1">
    <source>
        <dbReference type="SAM" id="MobiDB-lite"/>
    </source>
</evidence>
<dbReference type="Proteomes" id="UP001174691">
    <property type="component" value="Unassembled WGS sequence"/>
</dbReference>
<dbReference type="EMBL" id="JANBVN010000196">
    <property type="protein sequence ID" value="KAJ9133651.1"/>
    <property type="molecule type" value="Genomic_DNA"/>
</dbReference>